<accession>A0A9D1NGW4</accession>
<dbReference type="InterPro" id="IPR014729">
    <property type="entry name" value="Rossmann-like_a/b/a_fold"/>
</dbReference>
<feature type="signal peptide" evidence="1">
    <location>
        <begin position="1"/>
        <end position="19"/>
    </location>
</feature>
<reference evidence="3" key="1">
    <citation type="submission" date="2020-10" db="EMBL/GenBank/DDBJ databases">
        <authorList>
            <person name="Gilroy R."/>
        </authorList>
    </citation>
    <scope>NUCLEOTIDE SEQUENCE</scope>
    <source>
        <strain evidence="3">4920</strain>
    </source>
</reference>
<reference evidence="3" key="2">
    <citation type="journal article" date="2021" name="PeerJ">
        <title>Extensive microbial diversity within the chicken gut microbiome revealed by metagenomics and culture.</title>
        <authorList>
            <person name="Gilroy R."/>
            <person name="Ravi A."/>
            <person name="Getino M."/>
            <person name="Pursley I."/>
            <person name="Horton D.L."/>
            <person name="Alikhan N.F."/>
            <person name="Baker D."/>
            <person name="Gharbi K."/>
            <person name="Hall N."/>
            <person name="Watson M."/>
            <person name="Adriaenssens E.M."/>
            <person name="Foster-Nyarko E."/>
            <person name="Jarju S."/>
            <person name="Secka A."/>
            <person name="Antonio M."/>
            <person name="Oren A."/>
            <person name="Chaudhuri R.R."/>
            <person name="La Ragione R."/>
            <person name="Hildebrand F."/>
            <person name="Pallen M.J."/>
        </authorList>
    </citation>
    <scope>NUCLEOTIDE SEQUENCE</scope>
    <source>
        <strain evidence="3">4920</strain>
    </source>
</reference>
<dbReference type="InterPro" id="IPR003848">
    <property type="entry name" value="DUF218"/>
</dbReference>
<comment type="caution">
    <text evidence="3">The sequence shown here is derived from an EMBL/GenBank/DDBJ whole genome shotgun (WGS) entry which is preliminary data.</text>
</comment>
<evidence type="ECO:0000259" key="2">
    <source>
        <dbReference type="Pfam" id="PF02698"/>
    </source>
</evidence>
<dbReference type="GO" id="GO:0005886">
    <property type="term" value="C:plasma membrane"/>
    <property type="evidence" value="ECO:0007669"/>
    <property type="project" value="TreeGrafter"/>
</dbReference>
<feature type="chain" id="PRO_5039303008" evidence="1">
    <location>
        <begin position="20"/>
        <end position="227"/>
    </location>
</feature>
<feature type="domain" description="DUF218" evidence="2">
    <location>
        <begin position="51"/>
        <end position="168"/>
    </location>
</feature>
<dbReference type="InterPro" id="IPR051599">
    <property type="entry name" value="Cell_Envelope_Assoc"/>
</dbReference>
<sequence>MKRVWKVTLWVAAAGIALAAAGAAAVWGIDCYVEQTGKQMLVTLETAPESDAILVLGAYVQPDGQVSEMLRDRLEMGYALYAAGKAPKIIVSGDHGTAEYDEVNAMRAYLQEKGVPREDIFMDHAGFDTYDSLYRAKEVFLADKVIVVSQEYHVLRALYIAKNIGLDAAGVGADTYVYGGMEYYRMREYPARVKAFLQAQVFRPEPKYLGEPIPVWGDGIVTSDGKE</sequence>
<evidence type="ECO:0000256" key="1">
    <source>
        <dbReference type="SAM" id="SignalP"/>
    </source>
</evidence>
<dbReference type="PANTHER" id="PTHR30336">
    <property type="entry name" value="INNER MEMBRANE PROTEIN, PROBABLE PERMEASE"/>
    <property type="match status" value="1"/>
</dbReference>
<keyword evidence="1" id="KW-0732">Signal</keyword>
<protein>
    <submittedName>
        <fullName evidence="3">YdcF family protein</fullName>
    </submittedName>
</protein>
<dbReference type="PANTHER" id="PTHR30336:SF6">
    <property type="entry name" value="INTEGRAL MEMBRANE PROTEIN"/>
    <property type="match status" value="1"/>
</dbReference>
<gene>
    <name evidence="3" type="ORF">IAC74_03435</name>
</gene>
<dbReference type="Pfam" id="PF02698">
    <property type="entry name" value="DUF218"/>
    <property type="match status" value="1"/>
</dbReference>
<proteinExistence type="predicted"/>
<evidence type="ECO:0000313" key="4">
    <source>
        <dbReference type="Proteomes" id="UP000886743"/>
    </source>
</evidence>
<evidence type="ECO:0000313" key="3">
    <source>
        <dbReference type="EMBL" id="HIV02601.1"/>
    </source>
</evidence>
<name>A0A9D1NGW4_9FIRM</name>
<dbReference type="Proteomes" id="UP000886743">
    <property type="component" value="Unassembled WGS sequence"/>
</dbReference>
<dbReference type="CDD" id="cd06259">
    <property type="entry name" value="YdcF-like"/>
    <property type="match status" value="1"/>
</dbReference>
<dbReference type="AlphaFoldDB" id="A0A9D1NGW4"/>
<dbReference type="Gene3D" id="3.40.50.620">
    <property type="entry name" value="HUPs"/>
    <property type="match status" value="1"/>
</dbReference>
<dbReference type="EMBL" id="DVOF01000100">
    <property type="protein sequence ID" value="HIV02601.1"/>
    <property type="molecule type" value="Genomic_DNA"/>
</dbReference>
<organism evidence="3 4">
    <name type="scientific">Candidatus Aphodoplasma excrementigallinarum</name>
    <dbReference type="NCBI Taxonomy" id="2840673"/>
    <lineage>
        <taxon>Bacteria</taxon>
        <taxon>Bacillati</taxon>
        <taxon>Bacillota</taxon>
        <taxon>Clostridia</taxon>
        <taxon>Eubacteriales</taxon>
        <taxon>Candidatus Aphodoplasma</taxon>
    </lineage>
</organism>